<reference evidence="3 4" key="1">
    <citation type="journal article" date="2015" name="Stand. Genomic Sci.">
        <title>Genomic Encyclopedia of Bacterial and Archaeal Type Strains, Phase III: the genomes of soil and plant-associated and newly described type strains.</title>
        <authorList>
            <person name="Whitman W.B."/>
            <person name="Woyke T."/>
            <person name="Klenk H.P."/>
            <person name="Zhou Y."/>
            <person name="Lilburn T.G."/>
            <person name="Beck B.J."/>
            <person name="De Vos P."/>
            <person name="Vandamme P."/>
            <person name="Eisen J.A."/>
            <person name="Garrity G."/>
            <person name="Hugenholtz P."/>
            <person name="Kyrpides N.C."/>
        </authorList>
    </citation>
    <scope>NUCLEOTIDE SEQUENCE [LARGE SCALE GENOMIC DNA]</scope>
    <source>
        <strain evidence="3 4">CGMCC 1.10685</strain>
    </source>
</reference>
<sequence length="178" mass="19683">MLKTIVCGALVACALPAVAETWHFTYQGFHDSTSGTFIADRQLTGAFTGIDGDGDGIVARSEITSFLLNDYDYVACESQSNEYWKCGLEQFTFGTGGALSFKAGQWGTDPEGWVGGGHYFISGDGEYEYHFRPDHYEESSYRWTDQTSFMISSAPEPATWALLLTGLPLAWAARRRKK</sequence>
<dbReference type="EMBL" id="CP046904">
    <property type="protein sequence ID" value="QGZ41997.1"/>
    <property type="molecule type" value="Genomic_DNA"/>
</dbReference>
<evidence type="ECO:0000256" key="1">
    <source>
        <dbReference type="SAM" id="SignalP"/>
    </source>
</evidence>
<dbReference type="OrthoDB" id="8708394at2"/>
<dbReference type="PROSITE" id="PS00018">
    <property type="entry name" value="EF_HAND_1"/>
    <property type="match status" value="1"/>
</dbReference>
<dbReference type="AlphaFoldDB" id="A0A562PJ10"/>
<dbReference type="InterPro" id="IPR018247">
    <property type="entry name" value="EF_Hand_1_Ca_BS"/>
</dbReference>
<evidence type="ECO:0000313" key="4">
    <source>
        <dbReference type="Proteomes" id="UP000315112"/>
    </source>
</evidence>
<dbReference type="RefSeq" id="WP_145879077.1">
    <property type="nucleotide sequence ID" value="NZ_CP046904.1"/>
</dbReference>
<protein>
    <submittedName>
        <fullName evidence="2">PEP-CTERM sorting domain-containing protein</fullName>
    </submittedName>
    <submittedName>
        <fullName evidence="3">Putative secreted protein with PEP-CTERM sorting signal</fullName>
    </submittedName>
</protein>
<dbReference type="EMBL" id="VLKW01000009">
    <property type="protein sequence ID" value="TWI44409.1"/>
    <property type="molecule type" value="Genomic_DNA"/>
</dbReference>
<dbReference type="Proteomes" id="UP000437862">
    <property type="component" value="Chromosome"/>
</dbReference>
<dbReference type="Proteomes" id="UP000315112">
    <property type="component" value="Unassembled WGS sequence"/>
</dbReference>
<organism evidence="3 4">
    <name type="scientific">Pseudoduganella flava</name>
    <dbReference type="NCBI Taxonomy" id="871742"/>
    <lineage>
        <taxon>Bacteria</taxon>
        <taxon>Pseudomonadati</taxon>
        <taxon>Pseudomonadota</taxon>
        <taxon>Betaproteobacteria</taxon>
        <taxon>Burkholderiales</taxon>
        <taxon>Oxalobacteraceae</taxon>
        <taxon>Telluria group</taxon>
        <taxon>Pseudoduganella</taxon>
    </lineage>
</organism>
<evidence type="ECO:0000313" key="5">
    <source>
        <dbReference type="Proteomes" id="UP000437862"/>
    </source>
</evidence>
<proteinExistence type="predicted"/>
<keyword evidence="1" id="KW-0732">Signal</keyword>
<name>A0A562PJ10_9BURK</name>
<dbReference type="InterPro" id="IPR013424">
    <property type="entry name" value="Ice-binding_C"/>
</dbReference>
<feature type="signal peptide" evidence="1">
    <location>
        <begin position="1"/>
        <end position="19"/>
    </location>
</feature>
<evidence type="ECO:0000313" key="3">
    <source>
        <dbReference type="EMBL" id="TWI44409.1"/>
    </source>
</evidence>
<reference evidence="3" key="2">
    <citation type="submission" date="2019-07" db="EMBL/GenBank/DDBJ databases">
        <authorList>
            <person name="Whitman W."/>
            <person name="Huntemann M."/>
            <person name="Clum A."/>
            <person name="Pillay M."/>
            <person name="Palaniappan K."/>
            <person name="Varghese N."/>
            <person name="Mikhailova N."/>
            <person name="Stamatis D."/>
            <person name="Reddy T."/>
            <person name="Daum C."/>
            <person name="Shapiro N."/>
            <person name="Ivanova N."/>
            <person name="Kyrpides N."/>
            <person name="Woyke T."/>
        </authorList>
    </citation>
    <scope>NUCLEOTIDE SEQUENCE</scope>
    <source>
        <strain evidence="3">CGMCC 1.10685</strain>
    </source>
</reference>
<keyword evidence="5" id="KW-1185">Reference proteome</keyword>
<dbReference type="NCBIfam" id="TIGR02595">
    <property type="entry name" value="PEP_CTERM"/>
    <property type="match status" value="1"/>
</dbReference>
<reference evidence="2 5" key="3">
    <citation type="submission" date="2019-12" db="EMBL/GenBank/DDBJ databases">
        <title>Draft Genome Sequences of Six Type Strains of the Genus Massilia.</title>
        <authorList>
            <person name="Miess H."/>
            <person name="Frediansyah A."/>
            <person name="Goeker M."/>
            <person name="Gross H."/>
        </authorList>
    </citation>
    <scope>NUCLEOTIDE SEQUENCE [LARGE SCALE GENOMIC DNA]</scope>
    <source>
        <strain evidence="2 5">DSM 26639</strain>
    </source>
</reference>
<feature type="chain" id="PRO_5044617771" evidence="1">
    <location>
        <begin position="20"/>
        <end position="178"/>
    </location>
</feature>
<accession>A0A562PJ10</accession>
<gene>
    <name evidence="2" type="ORF">GO485_25055</name>
    <name evidence="3" type="ORF">IP92_04359</name>
</gene>
<evidence type="ECO:0000313" key="2">
    <source>
        <dbReference type="EMBL" id="QGZ41997.1"/>
    </source>
</evidence>